<dbReference type="AlphaFoldDB" id="A0A6A4G8V9"/>
<dbReference type="EMBL" id="QXFT01000016">
    <property type="protein sequence ID" value="KAE9359514.1"/>
    <property type="molecule type" value="Genomic_DNA"/>
</dbReference>
<evidence type="ECO:0000313" key="1">
    <source>
        <dbReference type="EMBL" id="KAE9359514.1"/>
    </source>
</evidence>
<accession>A0A6A4G8V9</accession>
<name>A0A6A4G8V9_9STRA</name>
<organism evidence="1 2">
    <name type="scientific">Phytophthora rubi</name>
    <dbReference type="NCBI Taxonomy" id="129364"/>
    <lineage>
        <taxon>Eukaryota</taxon>
        <taxon>Sar</taxon>
        <taxon>Stramenopiles</taxon>
        <taxon>Oomycota</taxon>
        <taxon>Peronosporomycetes</taxon>
        <taxon>Peronosporales</taxon>
        <taxon>Peronosporaceae</taxon>
        <taxon>Phytophthora</taxon>
    </lineage>
</organism>
<evidence type="ECO:0000313" key="2">
    <source>
        <dbReference type="Proteomes" id="UP000434957"/>
    </source>
</evidence>
<comment type="caution">
    <text evidence="1">The sequence shown here is derived from an EMBL/GenBank/DDBJ whole genome shotgun (WGS) entry which is preliminary data.</text>
</comment>
<gene>
    <name evidence="1" type="ORF">PR003_g691</name>
</gene>
<keyword evidence="2" id="KW-1185">Reference proteome</keyword>
<dbReference type="Proteomes" id="UP000434957">
    <property type="component" value="Unassembled WGS sequence"/>
</dbReference>
<reference evidence="1 2" key="1">
    <citation type="submission" date="2018-08" db="EMBL/GenBank/DDBJ databases">
        <title>Genomic investigation of the strawberry pathogen Phytophthora fragariae indicates pathogenicity is determined by transcriptional variation in three key races.</title>
        <authorList>
            <person name="Adams T.M."/>
            <person name="Armitage A.D."/>
            <person name="Sobczyk M.K."/>
            <person name="Bates H.J."/>
            <person name="Dunwell J.M."/>
            <person name="Nellist C.F."/>
            <person name="Harrison R.J."/>
        </authorList>
    </citation>
    <scope>NUCLEOTIDE SEQUENCE [LARGE SCALE GENOMIC DNA]</scope>
    <source>
        <strain evidence="1 2">SCRP333</strain>
    </source>
</reference>
<proteinExistence type="predicted"/>
<sequence length="273" mass="30896">MQAPGQLELPTGLSCADRRYSTRGHATYRISSLPQYTKALRNSAPIQLPHLHSKGDYKTWESEVPLQFEPRGLGNITYGGKRYDIVKGLRRQKYTAWYTARKGEAFSALALSLSVHLRATFRIDELRDNMEAASVLWSFITKHLQAGDGINPDYLMRDLMMCMMQPNEKVDSARLPDVTREYANWLNSNDRKTLQVATVLQRLRVAEHQRQQLESQSQPATRAVAQVVQVSASQGSTCKRSKGAYDKKTRSRCGNCDADVHLWLGFTETTGKQ</sequence>
<protein>
    <submittedName>
        <fullName evidence="1">Uncharacterized protein</fullName>
    </submittedName>
</protein>